<dbReference type="GO" id="GO:0000160">
    <property type="term" value="P:phosphorelay signal transduction system"/>
    <property type="evidence" value="ECO:0007669"/>
    <property type="project" value="UniProtKB-KW"/>
</dbReference>
<dbReference type="Gene3D" id="3.40.50.2300">
    <property type="match status" value="1"/>
</dbReference>
<dbReference type="Pfam" id="PF00072">
    <property type="entry name" value="Response_reg"/>
    <property type="match status" value="1"/>
</dbReference>
<dbReference type="PANTHER" id="PTHR44591">
    <property type="entry name" value="STRESS RESPONSE REGULATOR PROTEIN 1"/>
    <property type="match status" value="1"/>
</dbReference>
<evidence type="ECO:0000313" key="5">
    <source>
        <dbReference type="EMBL" id="SIO31123.1"/>
    </source>
</evidence>
<keyword evidence="2" id="KW-0902">Two-component regulatory system</keyword>
<dbReference type="PROSITE" id="PS50110">
    <property type="entry name" value="RESPONSE_REGULATORY"/>
    <property type="match status" value="1"/>
</dbReference>
<dbReference type="RefSeq" id="WP_074217478.1">
    <property type="nucleotide sequence ID" value="NZ_FSRG01000006.1"/>
</dbReference>
<keyword evidence="1 3" id="KW-0597">Phosphoprotein</keyword>
<dbReference type="STRING" id="1121457.SAMN02745161_2731"/>
<dbReference type="SUPFAM" id="SSF52172">
    <property type="entry name" value="CheY-like"/>
    <property type="match status" value="1"/>
</dbReference>
<dbReference type="AlphaFoldDB" id="A0A1N6IGK3"/>
<dbReference type="SMART" id="SM00448">
    <property type="entry name" value="REC"/>
    <property type="match status" value="1"/>
</dbReference>
<dbReference type="OrthoDB" id="9800029at2"/>
<dbReference type="PANTHER" id="PTHR44591:SF14">
    <property type="entry name" value="PROTEIN PILG"/>
    <property type="match status" value="1"/>
</dbReference>
<feature type="modified residue" description="4-aspartylphosphate" evidence="3">
    <location>
        <position position="54"/>
    </location>
</feature>
<protein>
    <submittedName>
        <fullName evidence="5">Response regulator receiver domain-containing protein</fullName>
    </submittedName>
</protein>
<evidence type="ECO:0000259" key="4">
    <source>
        <dbReference type="PROSITE" id="PS50110"/>
    </source>
</evidence>
<feature type="domain" description="Response regulatory" evidence="4">
    <location>
        <begin position="5"/>
        <end position="119"/>
    </location>
</feature>
<evidence type="ECO:0000313" key="6">
    <source>
        <dbReference type="Proteomes" id="UP000184694"/>
    </source>
</evidence>
<proteinExistence type="predicted"/>
<evidence type="ECO:0000256" key="3">
    <source>
        <dbReference type="PROSITE-ProRule" id="PRU00169"/>
    </source>
</evidence>
<dbReference type="Proteomes" id="UP000184694">
    <property type="component" value="Unassembled WGS sequence"/>
</dbReference>
<accession>A0A1N6IGK3</accession>
<reference evidence="6" key="1">
    <citation type="submission" date="2016-11" db="EMBL/GenBank/DDBJ databases">
        <authorList>
            <person name="Varghese N."/>
            <person name="Submissions S."/>
        </authorList>
    </citation>
    <scope>NUCLEOTIDE SEQUENCE [LARGE SCALE GENOMIC DNA]</scope>
    <source>
        <strain evidence="6">DSM 17456</strain>
    </source>
</reference>
<sequence>MEELKLLLVDDEPDFLSVIARRLARRNVSVSVASSGLEALDKLEAEPVKVVVLDVKMPGIDGIETLRRIKEKMPDVEVIMLTGHADLDVAISGMALGAYDYLLKPADIDELMFKVHDAASVHNSHRS</sequence>
<keyword evidence="6" id="KW-1185">Reference proteome</keyword>
<evidence type="ECO:0000256" key="1">
    <source>
        <dbReference type="ARBA" id="ARBA00022553"/>
    </source>
</evidence>
<evidence type="ECO:0000256" key="2">
    <source>
        <dbReference type="ARBA" id="ARBA00023012"/>
    </source>
</evidence>
<dbReference type="InterPro" id="IPR050595">
    <property type="entry name" value="Bact_response_regulator"/>
</dbReference>
<dbReference type="InterPro" id="IPR001789">
    <property type="entry name" value="Sig_transdc_resp-reg_receiver"/>
</dbReference>
<gene>
    <name evidence="5" type="ORF">SAMN02745161_2731</name>
</gene>
<name>A0A1N6IGK3_9BACT</name>
<dbReference type="EMBL" id="FSRG01000006">
    <property type="protein sequence ID" value="SIO31123.1"/>
    <property type="molecule type" value="Genomic_DNA"/>
</dbReference>
<dbReference type="InterPro" id="IPR011006">
    <property type="entry name" value="CheY-like_superfamily"/>
</dbReference>
<organism evidence="5 6">
    <name type="scientific">Halodesulfovibrio marinisediminis DSM 17456</name>
    <dbReference type="NCBI Taxonomy" id="1121457"/>
    <lineage>
        <taxon>Bacteria</taxon>
        <taxon>Pseudomonadati</taxon>
        <taxon>Thermodesulfobacteriota</taxon>
        <taxon>Desulfovibrionia</taxon>
        <taxon>Desulfovibrionales</taxon>
        <taxon>Desulfovibrionaceae</taxon>
        <taxon>Halodesulfovibrio</taxon>
    </lineage>
</organism>